<organism evidence="4">
    <name type="scientific">Pseudo-nitzschia australis</name>
    <dbReference type="NCBI Taxonomy" id="44445"/>
    <lineage>
        <taxon>Eukaryota</taxon>
        <taxon>Sar</taxon>
        <taxon>Stramenopiles</taxon>
        <taxon>Ochrophyta</taxon>
        <taxon>Bacillariophyta</taxon>
        <taxon>Bacillariophyceae</taxon>
        <taxon>Bacillariophycidae</taxon>
        <taxon>Bacillariales</taxon>
        <taxon>Bacillariaceae</taxon>
        <taxon>Pseudo-nitzschia</taxon>
    </lineage>
</organism>
<dbReference type="InterPro" id="IPR023801">
    <property type="entry name" value="His_deacetylse_dom"/>
</dbReference>
<feature type="region of interest" description="Disordered" evidence="2">
    <location>
        <begin position="94"/>
        <end position="113"/>
    </location>
</feature>
<feature type="domain" description="Histone deacetylase" evidence="3">
    <location>
        <begin position="168"/>
        <end position="470"/>
    </location>
</feature>
<sequence length="498" mass="57383">MKLLCHLPAAFYSISSSISSSNHRWRGSYSCLRRATSITAKSRHTSLGFRSSSSATHHRRHYHSHHRHHLFPCCHSTADNKIFHRHSALRQRRKHLHKSNTQNNKNVRHLATSSDPDSILRDKFSDVATADTEITHQTPSFQLFYNDVYEVKLPPRHRFPMGKYKKVRERVQYLISKLPQEKRESVNCEFHVSPLATFDELSTTHDPTYIHRFLQGDQTEREQRNVGFPWSKEGVDRALSSVGGTLAAACFVCEERRRQIRNNAESPERVRSPVPSWAAHIAGGTHHAFHDYGEGFSVFSDMAVTANVVLDRYPDVIKNNVLMIDLDVHQGNGNAVLFQQGNLNDESAIHRKHADRVFTFSMHCSGNYFSPKQESDLDIELPIGCQDQAYLMTLNHWLKRFRIEHNREKTKHKMDLIIYQAGVDVLEDDRLGRMNLSPEAVRRRNELVYEFARDLKLPLVICMGGGYPKRDDAWKPIIEAHANVYFGAHQFLSRLSKS</sequence>
<proteinExistence type="predicted"/>
<dbReference type="PANTHER" id="PTHR10625">
    <property type="entry name" value="HISTONE DEACETYLASE HDAC1-RELATED"/>
    <property type="match status" value="1"/>
</dbReference>
<reference evidence="4" key="1">
    <citation type="submission" date="2021-01" db="EMBL/GenBank/DDBJ databases">
        <authorList>
            <person name="Corre E."/>
            <person name="Pelletier E."/>
            <person name="Niang G."/>
            <person name="Scheremetjew M."/>
            <person name="Finn R."/>
            <person name="Kale V."/>
            <person name="Holt S."/>
            <person name="Cochrane G."/>
            <person name="Meng A."/>
            <person name="Brown T."/>
            <person name="Cohen L."/>
        </authorList>
    </citation>
    <scope>NUCLEOTIDE SEQUENCE</scope>
    <source>
        <strain evidence="4">10249 10 AB</strain>
    </source>
</reference>
<dbReference type="InterPro" id="IPR044150">
    <property type="entry name" value="HDAC_classIV"/>
</dbReference>
<dbReference type="EMBL" id="HBIX01015136">
    <property type="protein sequence ID" value="CAE0718277.1"/>
    <property type="molecule type" value="Transcribed_RNA"/>
</dbReference>
<name>A0A7S4AJS7_9STRA</name>
<keyword evidence="1" id="KW-0378">Hydrolase</keyword>
<dbReference type="InterPro" id="IPR023696">
    <property type="entry name" value="Ureohydrolase_dom_sf"/>
</dbReference>
<dbReference type="AlphaFoldDB" id="A0A7S4AJS7"/>
<evidence type="ECO:0000313" key="4">
    <source>
        <dbReference type="EMBL" id="CAE0718277.1"/>
    </source>
</evidence>
<dbReference type="PANTHER" id="PTHR10625:SF19">
    <property type="entry name" value="HISTONE DEACETYLASE 12"/>
    <property type="match status" value="1"/>
</dbReference>
<dbReference type="GO" id="GO:0004407">
    <property type="term" value="F:histone deacetylase activity"/>
    <property type="evidence" value="ECO:0007669"/>
    <property type="project" value="InterPro"/>
</dbReference>
<dbReference type="GO" id="GO:0016787">
    <property type="term" value="F:hydrolase activity"/>
    <property type="evidence" value="ECO:0007669"/>
    <property type="project" value="UniProtKB-KW"/>
</dbReference>
<evidence type="ECO:0000256" key="2">
    <source>
        <dbReference type="SAM" id="MobiDB-lite"/>
    </source>
</evidence>
<dbReference type="InterPro" id="IPR037138">
    <property type="entry name" value="His_deacetylse_dom_sf"/>
</dbReference>
<gene>
    <name evidence="4" type="ORF">PAUS00366_LOCUS11031</name>
</gene>
<dbReference type="GO" id="GO:0040029">
    <property type="term" value="P:epigenetic regulation of gene expression"/>
    <property type="evidence" value="ECO:0007669"/>
    <property type="project" value="TreeGrafter"/>
</dbReference>
<evidence type="ECO:0000256" key="1">
    <source>
        <dbReference type="ARBA" id="ARBA00022801"/>
    </source>
</evidence>
<dbReference type="CDD" id="cd09993">
    <property type="entry name" value="HDAC_classIV"/>
    <property type="match status" value="1"/>
</dbReference>
<dbReference type="Pfam" id="PF00850">
    <property type="entry name" value="Hist_deacetyl"/>
    <property type="match status" value="1"/>
</dbReference>
<feature type="compositionally biased region" description="Polar residues" evidence="2">
    <location>
        <begin position="99"/>
        <end position="113"/>
    </location>
</feature>
<dbReference type="SUPFAM" id="SSF52768">
    <property type="entry name" value="Arginase/deacetylase"/>
    <property type="match status" value="1"/>
</dbReference>
<evidence type="ECO:0000259" key="3">
    <source>
        <dbReference type="Pfam" id="PF00850"/>
    </source>
</evidence>
<dbReference type="Gene3D" id="3.40.800.20">
    <property type="entry name" value="Histone deacetylase domain"/>
    <property type="match status" value="1"/>
</dbReference>
<protein>
    <recommendedName>
        <fullName evidence="3">Histone deacetylase domain-containing protein</fullName>
    </recommendedName>
</protein>
<accession>A0A7S4AJS7</accession>